<comment type="caution">
    <text evidence="1">The sequence shown here is derived from an EMBL/GenBank/DDBJ whole genome shotgun (WGS) entry which is preliminary data.</text>
</comment>
<dbReference type="Proteomes" id="UP000053039">
    <property type="component" value="Unassembled WGS sequence"/>
</dbReference>
<evidence type="ECO:0000313" key="1">
    <source>
        <dbReference type="EMBL" id="KUM85579.1"/>
    </source>
</evidence>
<dbReference type="AlphaFoldDB" id="A0A101N2Y4"/>
<evidence type="ECO:0000313" key="2">
    <source>
        <dbReference type="Proteomes" id="UP000053039"/>
    </source>
</evidence>
<proteinExistence type="predicted"/>
<name>A0A101N2Y4_9ACTN</name>
<gene>
    <name evidence="1" type="ORF">AQI94_27410</name>
</gene>
<dbReference type="EMBL" id="LMWM01000029">
    <property type="protein sequence ID" value="KUM85579.1"/>
    <property type="molecule type" value="Genomic_DNA"/>
</dbReference>
<reference evidence="1 2" key="1">
    <citation type="submission" date="2015-10" db="EMBL/GenBank/DDBJ databases">
        <title>Draft genome sequence of Streptomyces pseudovenezuelae DSM 40212, type strain for the species Streptomyces pseudovenezuelae.</title>
        <authorList>
            <person name="Ruckert C."/>
            <person name="Winkler A."/>
            <person name="Kalinowski J."/>
            <person name="Kampfer P."/>
            <person name="Glaeser S."/>
        </authorList>
    </citation>
    <scope>NUCLEOTIDE SEQUENCE [LARGE SCALE GENOMIC DNA]</scope>
    <source>
        <strain evidence="1 2">DSM 40212</strain>
    </source>
</reference>
<organism evidence="1 2">
    <name type="scientific">Streptomyces pseudovenezuelae</name>
    <dbReference type="NCBI Taxonomy" id="67350"/>
    <lineage>
        <taxon>Bacteria</taxon>
        <taxon>Bacillati</taxon>
        <taxon>Actinomycetota</taxon>
        <taxon>Actinomycetes</taxon>
        <taxon>Kitasatosporales</taxon>
        <taxon>Streptomycetaceae</taxon>
        <taxon>Streptomyces</taxon>
        <taxon>Streptomyces aurantiacus group</taxon>
    </lineage>
</organism>
<accession>A0A101N2Y4</accession>
<protein>
    <submittedName>
        <fullName evidence="1">Uncharacterized protein</fullName>
    </submittedName>
</protein>
<sequence>MLDHPISADALVEMERCTRPVIVDDLVAVACTLDATCAVLLVQPWMSAWISASIHSWHGLSYVAVSGGFGPLARLR</sequence>